<comment type="similarity">
    <text evidence="1">Belongs to the methyltransferase superfamily.</text>
</comment>
<dbReference type="KEGG" id="pco:PHACADRAFT_259362"/>
<dbReference type="AlphaFoldDB" id="K5UTA6"/>
<accession>K5UTA6</accession>
<dbReference type="RefSeq" id="XP_007397882.1">
    <property type="nucleotide sequence ID" value="XM_007397820.1"/>
</dbReference>
<organism evidence="5 6">
    <name type="scientific">Phanerochaete carnosa (strain HHB-10118-sp)</name>
    <name type="common">White-rot fungus</name>
    <name type="synonym">Peniophora carnosa</name>
    <dbReference type="NCBI Taxonomy" id="650164"/>
    <lineage>
        <taxon>Eukaryota</taxon>
        <taxon>Fungi</taxon>
        <taxon>Dikarya</taxon>
        <taxon>Basidiomycota</taxon>
        <taxon>Agaricomycotina</taxon>
        <taxon>Agaricomycetes</taxon>
        <taxon>Polyporales</taxon>
        <taxon>Phanerochaetaceae</taxon>
        <taxon>Phanerochaete</taxon>
    </lineage>
</organism>
<dbReference type="PANTHER" id="PTHR44942">
    <property type="entry name" value="METHYLTRANSF_11 DOMAIN-CONTAINING PROTEIN"/>
    <property type="match status" value="1"/>
</dbReference>
<dbReference type="CDD" id="cd02440">
    <property type="entry name" value="AdoMet_MTases"/>
    <property type="match status" value="1"/>
</dbReference>
<dbReference type="OrthoDB" id="10027013at2759"/>
<evidence type="ECO:0000256" key="2">
    <source>
        <dbReference type="ARBA" id="ARBA00022603"/>
    </source>
</evidence>
<evidence type="ECO:0000313" key="5">
    <source>
        <dbReference type="EMBL" id="EKM53186.1"/>
    </source>
</evidence>
<dbReference type="EMBL" id="JH930474">
    <property type="protein sequence ID" value="EKM53186.1"/>
    <property type="molecule type" value="Genomic_DNA"/>
</dbReference>
<reference evidence="5 6" key="1">
    <citation type="journal article" date="2012" name="BMC Genomics">
        <title>Comparative genomics of the white-rot fungi, Phanerochaete carnosa and P. chrysosporium, to elucidate the genetic basis of the distinct wood types they colonize.</title>
        <authorList>
            <person name="Suzuki H."/>
            <person name="MacDonald J."/>
            <person name="Syed K."/>
            <person name="Salamov A."/>
            <person name="Hori C."/>
            <person name="Aerts A."/>
            <person name="Henrissat B."/>
            <person name="Wiebenga A."/>
            <person name="vanKuyk P.A."/>
            <person name="Barry K."/>
            <person name="Lindquist E."/>
            <person name="LaButti K."/>
            <person name="Lapidus A."/>
            <person name="Lucas S."/>
            <person name="Coutinho P."/>
            <person name="Gong Y."/>
            <person name="Samejima M."/>
            <person name="Mahadevan R."/>
            <person name="Abou-Zaid M."/>
            <person name="de Vries R.P."/>
            <person name="Igarashi K."/>
            <person name="Yadav J.S."/>
            <person name="Grigoriev I.V."/>
            <person name="Master E.R."/>
        </authorList>
    </citation>
    <scope>NUCLEOTIDE SEQUENCE [LARGE SCALE GENOMIC DNA]</scope>
    <source>
        <strain evidence="5 6">HHB-10118-sp</strain>
    </source>
</reference>
<dbReference type="Pfam" id="PF08241">
    <property type="entry name" value="Methyltransf_11"/>
    <property type="match status" value="1"/>
</dbReference>
<protein>
    <recommendedName>
        <fullName evidence="4">Methyltransferase type 11 domain-containing protein</fullName>
    </recommendedName>
</protein>
<gene>
    <name evidence="5" type="ORF">PHACADRAFT_259362</name>
</gene>
<dbReference type="FunCoup" id="K5UTA6">
    <property type="interactions" value="183"/>
</dbReference>
<dbReference type="GeneID" id="18917398"/>
<dbReference type="HOGENOM" id="CLU_049344_1_1_1"/>
<dbReference type="SUPFAM" id="SSF53335">
    <property type="entry name" value="S-adenosyl-L-methionine-dependent methyltransferases"/>
    <property type="match status" value="1"/>
</dbReference>
<feature type="domain" description="Methyltransferase type 11" evidence="4">
    <location>
        <begin position="45"/>
        <end position="140"/>
    </location>
</feature>
<dbReference type="InterPro" id="IPR051052">
    <property type="entry name" value="Diverse_substrate_MTase"/>
</dbReference>
<dbReference type="PANTHER" id="PTHR44942:SF4">
    <property type="entry name" value="METHYLTRANSFERASE TYPE 11 DOMAIN-CONTAINING PROTEIN"/>
    <property type="match status" value="1"/>
</dbReference>
<dbReference type="GO" id="GO:0008757">
    <property type="term" value="F:S-adenosylmethionine-dependent methyltransferase activity"/>
    <property type="evidence" value="ECO:0007669"/>
    <property type="project" value="InterPro"/>
</dbReference>
<dbReference type="InterPro" id="IPR029063">
    <property type="entry name" value="SAM-dependent_MTases_sf"/>
</dbReference>
<keyword evidence="2" id="KW-0489">Methyltransferase</keyword>
<dbReference type="Gene3D" id="3.40.50.150">
    <property type="entry name" value="Vaccinia Virus protein VP39"/>
    <property type="match status" value="1"/>
</dbReference>
<dbReference type="Proteomes" id="UP000008370">
    <property type="component" value="Unassembled WGS sequence"/>
</dbReference>
<sequence>MATYAKTTYNAARYAAIRPTYPKQLFDFVFHYHGLGPKARWGTAVDIGCGTGHATVELRPFQNVIGVDPSSTMIEQAQKHIGTTAYAGELEFKQSAAEELSFLEDGSVDLVTSAQSAHWLDWKKVWPEVARVLRQHGTLAAWGYSEFRLPRYPSATYLIHEYSRGTDPEKSLGPHWEQPGRSILDDHLVGVPDPGSVVPDKFQDFERIYFTGNYHPHFPSPRPIILPKKMTWDDLLSYLHTFSSFHTHQTRYPADKENPHGDIARRFRDKLKEHAAEQDSSALPKDTDEVDVEWPVALLLARRK</sequence>
<keyword evidence="3" id="KW-0808">Transferase</keyword>
<evidence type="ECO:0000256" key="1">
    <source>
        <dbReference type="ARBA" id="ARBA00008361"/>
    </source>
</evidence>
<dbReference type="InterPro" id="IPR013216">
    <property type="entry name" value="Methyltransf_11"/>
</dbReference>
<name>K5UTA6_PHACS</name>
<proteinExistence type="inferred from homology"/>
<dbReference type="InParanoid" id="K5UTA6"/>
<evidence type="ECO:0000259" key="4">
    <source>
        <dbReference type="Pfam" id="PF08241"/>
    </source>
</evidence>
<evidence type="ECO:0000313" key="6">
    <source>
        <dbReference type="Proteomes" id="UP000008370"/>
    </source>
</evidence>
<evidence type="ECO:0000256" key="3">
    <source>
        <dbReference type="ARBA" id="ARBA00022679"/>
    </source>
</evidence>
<dbReference type="GO" id="GO:0032259">
    <property type="term" value="P:methylation"/>
    <property type="evidence" value="ECO:0007669"/>
    <property type="project" value="UniProtKB-KW"/>
</dbReference>
<keyword evidence="6" id="KW-1185">Reference proteome</keyword>